<evidence type="ECO:0000256" key="7">
    <source>
        <dbReference type="ARBA" id="ARBA00033417"/>
    </source>
</evidence>
<evidence type="ECO:0000256" key="6">
    <source>
        <dbReference type="ARBA" id="ARBA00033335"/>
    </source>
</evidence>
<dbReference type="GO" id="GO:0042973">
    <property type="term" value="F:glucan endo-1,3-beta-D-glucosidase activity"/>
    <property type="evidence" value="ECO:0007669"/>
    <property type="project" value="UniProtKB-EC"/>
</dbReference>
<sequence>MMVDAVITSLAVAGHENIPVVVAETGWPSSGDDPGEVDATPAYAEMYIKGLVNHLRSGLGTPLRKEGVAETTIYELLDKVNFGNKKRTWRPNRQVPDSHLDHFHCISVFNPNRYLSLFYLEKSIKYP</sequence>
<dbReference type="GO" id="GO:0005975">
    <property type="term" value="P:carbohydrate metabolic process"/>
    <property type="evidence" value="ECO:0007669"/>
    <property type="project" value="InterPro"/>
</dbReference>
<keyword evidence="4 9" id="KW-0378">Hydrolase</keyword>
<reference evidence="10" key="1">
    <citation type="submission" date="2020-03" db="EMBL/GenBank/DDBJ databases">
        <authorList>
            <person name="Zhang J.J."/>
            <person name="Bai H."/>
            <person name="Zhang Y."/>
        </authorList>
    </citation>
    <scope>NUCLEOTIDE SEQUENCE</scope>
</reference>
<name>A0A7T3UT18_9ROSI</name>
<dbReference type="AlphaFoldDB" id="A0A7T3UT18"/>
<evidence type="ECO:0000256" key="5">
    <source>
        <dbReference type="ARBA" id="ARBA00023295"/>
    </source>
</evidence>
<dbReference type="SUPFAM" id="SSF51445">
    <property type="entry name" value="(Trans)glycosidases"/>
    <property type="match status" value="1"/>
</dbReference>
<evidence type="ECO:0000256" key="4">
    <source>
        <dbReference type="ARBA" id="ARBA00022801"/>
    </source>
</evidence>
<reference evidence="10" key="2">
    <citation type="submission" date="2020-03" db="EMBL/GenBank/DDBJ databases">
        <authorList>
            <person name="Zhang J.W."/>
            <person name="Zhang S.J."/>
            <person name="Zhang Y."/>
        </authorList>
    </citation>
    <scope>NUCLEOTIDE SEQUENCE</scope>
</reference>
<evidence type="ECO:0000256" key="3">
    <source>
        <dbReference type="ARBA" id="ARBA00012780"/>
    </source>
</evidence>
<dbReference type="Gene3D" id="3.20.20.80">
    <property type="entry name" value="Glycosidases"/>
    <property type="match status" value="1"/>
</dbReference>
<dbReference type="GeneID" id="65340593"/>
<dbReference type="InterPro" id="IPR017853">
    <property type="entry name" value="GH"/>
</dbReference>
<dbReference type="RefSeq" id="YP_010131406.1">
    <property type="nucleotide sequence ID" value="NC_056359.1"/>
</dbReference>
<comment type="catalytic activity">
    <reaction evidence="1">
        <text>Hydrolysis of (1-&gt;3)-beta-D-glucosidic linkages in (1-&gt;3)-beta-D-glucans.</text>
        <dbReference type="EC" id="3.2.1.39"/>
    </reaction>
</comment>
<evidence type="ECO:0000256" key="8">
    <source>
        <dbReference type="RuleBase" id="RU004335"/>
    </source>
</evidence>
<comment type="similarity">
    <text evidence="2 8">Belongs to the glycosyl hydrolase 17 family.</text>
</comment>
<dbReference type="InterPro" id="IPR000490">
    <property type="entry name" value="Glyco_hydro_17"/>
</dbReference>
<dbReference type="Pfam" id="PF00332">
    <property type="entry name" value="Glyco_hydro_17"/>
    <property type="match status" value="1"/>
</dbReference>
<protein>
    <recommendedName>
        <fullName evidence="3">glucan endo-1,3-beta-D-glucosidase</fullName>
        <ecNumber evidence="3">3.2.1.39</ecNumber>
    </recommendedName>
    <alternativeName>
        <fullName evidence="6">(1-&gt;3)-beta-glucan endohydrolase</fullName>
    </alternativeName>
    <alternativeName>
        <fullName evidence="7">Beta-1,3-endoglucanase</fullName>
    </alternativeName>
</protein>
<dbReference type="EC" id="3.2.1.39" evidence="3"/>
<evidence type="ECO:0000256" key="2">
    <source>
        <dbReference type="ARBA" id="ARBA00008773"/>
    </source>
</evidence>
<dbReference type="PROSITE" id="PS00587">
    <property type="entry name" value="GLYCOSYL_HYDROL_F17"/>
    <property type="match status" value="1"/>
</dbReference>
<gene>
    <name evidence="10" type="primary">ORF127</name>
</gene>
<dbReference type="PANTHER" id="PTHR32227">
    <property type="entry name" value="GLUCAN ENDO-1,3-BETA-GLUCOSIDASE BG1-RELATED-RELATED"/>
    <property type="match status" value="1"/>
</dbReference>
<organism evidence="10">
    <name type="scientific">Bruguiera sexangula</name>
    <dbReference type="NCBI Taxonomy" id="98584"/>
    <lineage>
        <taxon>Eukaryota</taxon>
        <taxon>Viridiplantae</taxon>
        <taxon>Streptophyta</taxon>
        <taxon>Embryophyta</taxon>
        <taxon>Tracheophyta</taxon>
        <taxon>Spermatophyta</taxon>
        <taxon>Magnoliopsida</taxon>
        <taxon>eudicotyledons</taxon>
        <taxon>Gunneridae</taxon>
        <taxon>Pentapetalae</taxon>
        <taxon>rosids</taxon>
        <taxon>fabids</taxon>
        <taxon>Malpighiales</taxon>
        <taxon>Rhizophoraceae</taxon>
        <taxon>Bruguiera</taxon>
    </lineage>
</organism>
<evidence type="ECO:0000313" key="10">
    <source>
        <dbReference type="EMBL" id="QPZ76279.1"/>
    </source>
</evidence>
<dbReference type="InterPro" id="IPR044965">
    <property type="entry name" value="Glyco_hydro_17_plant"/>
</dbReference>
<keyword evidence="10" id="KW-0496">Mitochondrion</keyword>
<evidence type="ECO:0000256" key="1">
    <source>
        <dbReference type="ARBA" id="ARBA00000382"/>
    </source>
</evidence>
<keyword evidence="5 9" id="KW-0326">Glycosidase</keyword>
<accession>A0A7T3UT18</accession>
<evidence type="ECO:0000256" key="9">
    <source>
        <dbReference type="RuleBase" id="RU004336"/>
    </source>
</evidence>
<dbReference type="EMBL" id="MT130510">
    <property type="protein sequence ID" value="QPZ76279.1"/>
    <property type="molecule type" value="Genomic_DNA"/>
</dbReference>
<proteinExistence type="inferred from homology"/>
<geneLocation type="mitochondrion" evidence="10"/>